<protein>
    <submittedName>
        <fullName evidence="1">Uncharacterized protein</fullName>
    </submittedName>
</protein>
<gene>
    <name evidence="1" type="ORF">CROQUDRAFT_449074</name>
</gene>
<evidence type="ECO:0000313" key="1">
    <source>
        <dbReference type="EMBL" id="KAG0147723.1"/>
    </source>
</evidence>
<dbReference type="Proteomes" id="UP000886653">
    <property type="component" value="Unassembled WGS sequence"/>
</dbReference>
<organism evidence="1 2">
    <name type="scientific">Cronartium quercuum f. sp. fusiforme G11</name>
    <dbReference type="NCBI Taxonomy" id="708437"/>
    <lineage>
        <taxon>Eukaryota</taxon>
        <taxon>Fungi</taxon>
        <taxon>Dikarya</taxon>
        <taxon>Basidiomycota</taxon>
        <taxon>Pucciniomycotina</taxon>
        <taxon>Pucciniomycetes</taxon>
        <taxon>Pucciniales</taxon>
        <taxon>Coleosporiaceae</taxon>
        <taxon>Cronartium</taxon>
    </lineage>
</organism>
<comment type="caution">
    <text evidence="1">The sequence shown here is derived from an EMBL/GenBank/DDBJ whole genome shotgun (WGS) entry which is preliminary data.</text>
</comment>
<reference evidence="1" key="1">
    <citation type="submission" date="2013-11" db="EMBL/GenBank/DDBJ databases">
        <title>Genome sequence of the fusiform rust pathogen reveals effectors for host alternation and coevolution with pine.</title>
        <authorList>
            <consortium name="DOE Joint Genome Institute"/>
            <person name="Smith K."/>
            <person name="Pendleton A."/>
            <person name="Kubisiak T."/>
            <person name="Anderson C."/>
            <person name="Salamov A."/>
            <person name="Aerts A."/>
            <person name="Riley R."/>
            <person name="Clum A."/>
            <person name="Lindquist E."/>
            <person name="Ence D."/>
            <person name="Campbell M."/>
            <person name="Kronenberg Z."/>
            <person name="Feau N."/>
            <person name="Dhillon B."/>
            <person name="Hamelin R."/>
            <person name="Burleigh J."/>
            <person name="Smith J."/>
            <person name="Yandell M."/>
            <person name="Nelson C."/>
            <person name="Grigoriev I."/>
            <person name="Davis J."/>
        </authorList>
    </citation>
    <scope>NUCLEOTIDE SEQUENCE</scope>
    <source>
        <strain evidence="1">G11</strain>
    </source>
</reference>
<accession>A0A9P6NPA7</accession>
<proteinExistence type="predicted"/>
<evidence type="ECO:0000313" key="2">
    <source>
        <dbReference type="Proteomes" id="UP000886653"/>
    </source>
</evidence>
<sequence>MRRTSYLHFFFKKKYSHASFVSSQPLFKVGKVYSFKVDAIHDGHPHWRLLQRRSLWLLHPQLTGAVRWPFTKLHQKVTLMQNRS</sequence>
<keyword evidence="2" id="KW-1185">Reference proteome</keyword>
<name>A0A9P6NPA7_9BASI</name>
<dbReference type="AlphaFoldDB" id="A0A9P6NPA7"/>
<dbReference type="EMBL" id="MU167244">
    <property type="protein sequence ID" value="KAG0147723.1"/>
    <property type="molecule type" value="Genomic_DNA"/>
</dbReference>